<dbReference type="SUPFAM" id="SSF50800">
    <property type="entry name" value="PK beta-barrel domain-like"/>
    <property type="match status" value="1"/>
</dbReference>
<evidence type="ECO:0000256" key="7">
    <source>
        <dbReference type="ARBA" id="ARBA00022741"/>
    </source>
</evidence>
<dbReference type="PRINTS" id="PR01050">
    <property type="entry name" value="PYRUVTKNASE"/>
</dbReference>
<dbReference type="SUPFAM" id="SSF51621">
    <property type="entry name" value="Phosphoenolpyruvate/pyruvate domain"/>
    <property type="match status" value="1"/>
</dbReference>
<organism evidence="16 17">
    <name type="scientific">Plutella xylostella</name>
    <name type="common">Diamondback moth</name>
    <name type="synonym">Plutella maculipennis</name>
    <dbReference type="NCBI Taxonomy" id="51655"/>
    <lineage>
        <taxon>Eukaryota</taxon>
        <taxon>Metazoa</taxon>
        <taxon>Ecdysozoa</taxon>
        <taxon>Arthropoda</taxon>
        <taxon>Hexapoda</taxon>
        <taxon>Insecta</taxon>
        <taxon>Pterygota</taxon>
        <taxon>Neoptera</taxon>
        <taxon>Endopterygota</taxon>
        <taxon>Lepidoptera</taxon>
        <taxon>Glossata</taxon>
        <taxon>Ditrysia</taxon>
        <taxon>Yponomeutoidea</taxon>
        <taxon>Plutellidae</taxon>
        <taxon>Plutella</taxon>
    </lineage>
</organism>
<dbReference type="Gene3D" id="3.20.20.60">
    <property type="entry name" value="Phosphoenolpyruvate-binding domains"/>
    <property type="match status" value="1"/>
</dbReference>
<dbReference type="InterPro" id="IPR015806">
    <property type="entry name" value="Pyrv_Knase_insert_dom_sf"/>
</dbReference>
<evidence type="ECO:0000256" key="3">
    <source>
        <dbReference type="ARBA" id="ARBA00008663"/>
    </source>
</evidence>
<protein>
    <recommendedName>
        <fullName evidence="4 13">Pyruvate kinase</fullName>
        <ecNumber evidence="4 13">2.7.1.40</ecNumber>
    </recommendedName>
</protein>
<feature type="domain" description="Pyruvate kinase barrel" evidence="14">
    <location>
        <begin position="44"/>
        <end position="209"/>
    </location>
</feature>
<keyword evidence="9" id="KW-0067">ATP-binding</keyword>
<evidence type="ECO:0000313" key="17">
    <source>
        <dbReference type="Proteomes" id="UP000823941"/>
    </source>
</evidence>
<evidence type="ECO:0000256" key="2">
    <source>
        <dbReference type="ARBA" id="ARBA00004997"/>
    </source>
</evidence>
<dbReference type="EC" id="2.7.1.40" evidence="4 13"/>
<dbReference type="EMBL" id="JAHIBW010000004">
    <property type="protein sequence ID" value="KAG7311399.1"/>
    <property type="molecule type" value="Genomic_DNA"/>
</dbReference>
<dbReference type="InterPro" id="IPR011037">
    <property type="entry name" value="Pyrv_Knase-like_insert_dom_sf"/>
</dbReference>
<gene>
    <name evidence="16" type="ORF">JYU34_002441</name>
</gene>
<comment type="pathway">
    <text evidence="2 13">Carbohydrate degradation; glycolysis; pyruvate from D-glyceraldehyde 3-phosphate: step 5/5.</text>
</comment>
<dbReference type="InterPro" id="IPR040442">
    <property type="entry name" value="Pyrv_kinase-like_dom_sf"/>
</dbReference>
<comment type="catalytic activity">
    <reaction evidence="13">
        <text>pyruvate + ATP = phosphoenolpyruvate + ADP + H(+)</text>
        <dbReference type="Rhea" id="RHEA:18157"/>
        <dbReference type="ChEBI" id="CHEBI:15361"/>
        <dbReference type="ChEBI" id="CHEBI:15378"/>
        <dbReference type="ChEBI" id="CHEBI:30616"/>
        <dbReference type="ChEBI" id="CHEBI:58702"/>
        <dbReference type="ChEBI" id="CHEBI:456216"/>
        <dbReference type="EC" id="2.7.1.40"/>
    </reaction>
</comment>
<keyword evidence="5 13" id="KW-0808">Transferase</keyword>
<proteinExistence type="inferred from homology"/>
<dbReference type="SUPFAM" id="SSF52935">
    <property type="entry name" value="PK C-terminal domain-like"/>
    <property type="match status" value="1"/>
</dbReference>
<evidence type="ECO:0000256" key="11">
    <source>
        <dbReference type="ARBA" id="ARBA00023152"/>
    </source>
</evidence>
<keyword evidence="6" id="KW-0479">Metal-binding</keyword>
<evidence type="ECO:0000256" key="4">
    <source>
        <dbReference type="ARBA" id="ARBA00012142"/>
    </source>
</evidence>
<evidence type="ECO:0000256" key="9">
    <source>
        <dbReference type="ARBA" id="ARBA00022840"/>
    </source>
</evidence>
<feature type="domain" description="Pyruvate kinase barrel" evidence="14">
    <location>
        <begin position="244"/>
        <end position="376"/>
    </location>
</feature>
<keyword evidence="12" id="KW-0670">Pyruvate</keyword>
<sequence>MALPWHVPLETTPSFKATAEEPQPSLLKHYCNVNIHTNPCEELKTGLMCEIGMNNKEPSTIQRLIASGMTVARLNMRDLEPNTCAQIIQSIRQAAYSYSADLEYVYPLALMIDVRGPDIITGDLKGGARTTLELIPEKTLRLTTDPNWRECGTSGCLYVGWEHLTDLKRGDIIYMDSLSTGIIKLIIEQVGNDSIECTVENGGIIGSKMPLRITQIPRENEPARHQGDSAESFVCSDKSAHLFENIYDQIAWAVASDVDALLIPNTQHESDVKQVRDILADKGKHILVFSSIETMYGVDNIDEIIAESDGIYLDRSILSTDLPIEKIFIAQKIIVSKCKEAGKPCISKAILNEQIPTLCVSDIANLVIDGVDVICLELHYDSPLKKLSPSYDTVRMAEHCLAASAIVCRQAERVIWHKHTYGNLELMQSPLEEPSKAICVTAIELAMRSRAVVIICLTNSGRTAKILSHGSPPCPIIAVTRACHTARQLRFWRGVRSMHYFEVARDNWPLEVECRVHAALDFCKAKRLVCAGDAYVVVTGTRRGSGYCDLVRLLYASARDTVSVE</sequence>
<name>A0ABQ7R2D0_PLUXY</name>
<evidence type="ECO:0000256" key="8">
    <source>
        <dbReference type="ARBA" id="ARBA00022777"/>
    </source>
</evidence>
<evidence type="ECO:0000259" key="14">
    <source>
        <dbReference type="Pfam" id="PF00224"/>
    </source>
</evidence>
<comment type="cofactor">
    <cofactor evidence="1">
        <name>K(+)</name>
        <dbReference type="ChEBI" id="CHEBI:29103"/>
    </cofactor>
</comment>
<dbReference type="PANTHER" id="PTHR11817">
    <property type="entry name" value="PYRUVATE KINASE"/>
    <property type="match status" value="1"/>
</dbReference>
<dbReference type="Gene3D" id="3.40.1380.20">
    <property type="entry name" value="Pyruvate kinase, C-terminal domain"/>
    <property type="match status" value="1"/>
</dbReference>
<dbReference type="Pfam" id="PF00224">
    <property type="entry name" value="PK"/>
    <property type="match status" value="2"/>
</dbReference>
<feature type="domain" description="Pyruvate kinase C-terminal" evidence="15">
    <location>
        <begin position="437"/>
        <end position="553"/>
    </location>
</feature>
<evidence type="ECO:0000256" key="5">
    <source>
        <dbReference type="ARBA" id="ARBA00022679"/>
    </source>
</evidence>
<accession>A0ABQ7R2D0</accession>
<dbReference type="Pfam" id="PF02887">
    <property type="entry name" value="PK_C"/>
    <property type="match status" value="1"/>
</dbReference>
<comment type="similarity">
    <text evidence="3 13">Belongs to the pyruvate kinase family.</text>
</comment>
<reference evidence="16 17" key="1">
    <citation type="submission" date="2021-06" db="EMBL/GenBank/DDBJ databases">
        <title>A haploid diamondback moth (Plutella xylostella L.) genome assembly resolves 31 chromosomes and identifies a diamide resistance mutation.</title>
        <authorList>
            <person name="Ward C.M."/>
            <person name="Perry K.D."/>
            <person name="Baker G."/>
            <person name="Powis K."/>
            <person name="Heckel D.G."/>
            <person name="Baxter S.W."/>
        </authorList>
    </citation>
    <scope>NUCLEOTIDE SEQUENCE [LARGE SCALE GENOMIC DNA]</scope>
    <source>
        <strain evidence="16 17">LV</strain>
        <tissue evidence="16">Single pupa</tissue>
    </source>
</reference>
<comment type="caution">
    <text evidence="16">The sequence shown here is derived from an EMBL/GenBank/DDBJ whole genome shotgun (WGS) entry which is preliminary data.</text>
</comment>
<keyword evidence="11 13" id="KW-0324">Glycolysis</keyword>
<evidence type="ECO:0000256" key="6">
    <source>
        <dbReference type="ARBA" id="ARBA00022723"/>
    </source>
</evidence>
<evidence type="ECO:0000256" key="1">
    <source>
        <dbReference type="ARBA" id="ARBA00001958"/>
    </source>
</evidence>
<dbReference type="InterPro" id="IPR015813">
    <property type="entry name" value="Pyrv/PenolPyrv_kinase-like_dom"/>
</dbReference>
<keyword evidence="8 13" id="KW-0418">Kinase</keyword>
<keyword evidence="17" id="KW-1185">Reference proteome</keyword>
<dbReference type="InterPro" id="IPR036918">
    <property type="entry name" value="Pyrv_Knase_C_sf"/>
</dbReference>
<dbReference type="InterPro" id="IPR015793">
    <property type="entry name" value="Pyrv_Knase_brl"/>
</dbReference>
<keyword evidence="10 13" id="KW-0460">Magnesium</keyword>
<dbReference type="InterPro" id="IPR001697">
    <property type="entry name" value="Pyr_Knase"/>
</dbReference>
<evidence type="ECO:0000259" key="15">
    <source>
        <dbReference type="Pfam" id="PF02887"/>
    </source>
</evidence>
<evidence type="ECO:0000256" key="10">
    <source>
        <dbReference type="ARBA" id="ARBA00022842"/>
    </source>
</evidence>
<evidence type="ECO:0000313" key="16">
    <source>
        <dbReference type="EMBL" id="KAG7311399.1"/>
    </source>
</evidence>
<keyword evidence="7" id="KW-0547">Nucleotide-binding</keyword>
<dbReference type="Proteomes" id="UP000823941">
    <property type="component" value="Chromosome 4"/>
</dbReference>
<evidence type="ECO:0000256" key="13">
    <source>
        <dbReference type="RuleBase" id="RU000504"/>
    </source>
</evidence>
<dbReference type="InterPro" id="IPR015795">
    <property type="entry name" value="Pyrv_Knase_C"/>
</dbReference>
<dbReference type="Gene3D" id="2.40.33.10">
    <property type="entry name" value="PK beta-barrel domain-like"/>
    <property type="match status" value="1"/>
</dbReference>
<evidence type="ECO:0000256" key="12">
    <source>
        <dbReference type="ARBA" id="ARBA00023317"/>
    </source>
</evidence>